<name>A0A6G1S930_9ACAR</name>
<dbReference type="PANTHER" id="PTHR21245">
    <property type="entry name" value="HETEROGENEOUS NUCLEAR RIBONUCLEOPROTEIN"/>
    <property type="match status" value="1"/>
</dbReference>
<dbReference type="GO" id="GO:0003723">
    <property type="term" value="F:RNA binding"/>
    <property type="evidence" value="ECO:0007669"/>
    <property type="project" value="UniProtKB-UniRule"/>
</dbReference>
<dbReference type="PROSITE" id="PS50102">
    <property type="entry name" value="RRM"/>
    <property type="match status" value="2"/>
</dbReference>
<proteinExistence type="predicted"/>
<dbReference type="SMART" id="SM00360">
    <property type="entry name" value="RRM"/>
    <property type="match status" value="2"/>
</dbReference>
<dbReference type="InterPro" id="IPR000504">
    <property type="entry name" value="RRM_dom"/>
</dbReference>
<sequence>MLNEYVNLLETRKAYAQAVLSNYGFDLITQNGQRISTNRAIPDDLISRVEYSEIFIGKLPRDLFEDELLPYLLQVGGTILKIRYMMDFSGSNRGFCFVKFANTEEACRAILMLNGKVLREDSPPIGVKISFDNKVLFFGNLPPNCTAHQLVKSLKKADIGGIVNARMADGPQVRGNHNHHQLHQAPSGVYSGYATNHQQRQFSRPTNRFGYVYFESHDAATKARRLLMPSDIKIMGRKVTLDWAKSEIPEGILPRGVYCSGYGLLGHTGGHWQAFDGLRNDPAILAR</sequence>
<organism evidence="4">
    <name type="scientific">Aceria tosichella</name>
    <name type="common">wheat curl mite</name>
    <dbReference type="NCBI Taxonomy" id="561515"/>
    <lineage>
        <taxon>Eukaryota</taxon>
        <taxon>Metazoa</taxon>
        <taxon>Ecdysozoa</taxon>
        <taxon>Arthropoda</taxon>
        <taxon>Chelicerata</taxon>
        <taxon>Arachnida</taxon>
        <taxon>Acari</taxon>
        <taxon>Acariformes</taxon>
        <taxon>Trombidiformes</taxon>
        <taxon>Prostigmata</taxon>
        <taxon>Eupodina</taxon>
        <taxon>Eriophyoidea</taxon>
        <taxon>Eriophyidae</taxon>
        <taxon>Eriophyinae</taxon>
        <taxon>Aceriini</taxon>
        <taxon>Aceria</taxon>
    </lineage>
</organism>
<dbReference type="Pfam" id="PF00076">
    <property type="entry name" value="RRM_1"/>
    <property type="match status" value="1"/>
</dbReference>
<keyword evidence="1 2" id="KW-0694">RNA-binding</keyword>
<feature type="domain" description="RRM" evidence="3">
    <location>
        <begin position="52"/>
        <end position="132"/>
    </location>
</feature>
<accession>A0A6G1S930</accession>
<dbReference type="AlphaFoldDB" id="A0A6G1S930"/>
<evidence type="ECO:0000259" key="3">
    <source>
        <dbReference type="PROSITE" id="PS50102"/>
    </source>
</evidence>
<dbReference type="InterPro" id="IPR012677">
    <property type="entry name" value="Nucleotide-bd_a/b_plait_sf"/>
</dbReference>
<reference evidence="4" key="1">
    <citation type="submission" date="2018-10" db="EMBL/GenBank/DDBJ databases">
        <title>Transcriptome assembly of Aceria tosichella (Wheat curl mite) Type 2.</title>
        <authorList>
            <person name="Scully E.D."/>
            <person name="Geib S.M."/>
            <person name="Palmer N.A."/>
            <person name="Gupta A.K."/>
            <person name="Sarath G."/>
            <person name="Tatineni S."/>
        </authorList>
    </citation>
    <scope>NUCLEOTIDE SEQUENCE</scope>
    <source>
        <strain evidence="4">LincolnNE</strain>
    </source>
</reference>
<evidence type="ECO:0000313" key="4">
    <source>
        <dbReference type="EMBL" id="MDE47016.1"/>
    </source>
</evidence>
<evidence type="ECO:0000313" key="5">
    <source>
        <dbReference type="EMBL" id="MDE49256.1"/>
    </source>
</evidence>
<protein>
    <submittedName>
        <fullName evidence="4">APOBEC1 complementation factor</fullName>
    </submittedName>
</protein>
<dbReference type="EMBL" id="GGYP01002245">
    <property type="protein sequence ID" value="MDE47016.1"/>
    <property type="molecule type" value="Transcribed_RNA"/>
</dbReference>
<dbReference type="InterPro" id="IPR035979">
    <property type="entry name" value="RBD_domain_sf"/>
</dbReference>
<dbReference type="SUPFAM" id="SSF54928">
    <property type="entry name" value="RNA-binding domain, RBD"/>
    <property type="match status" value="2"/>
</dbReference>
<gene>
    <name evidence="4" type="primary">A1CF_0</name>
    <name evidence="5" type="synonym">A1CF_1</name>
    <name evidence="4" type="ORF">g.17135</name>
    <name evidence="5" type="ORF">g.17136</name>
</gene>
<feature type="domain" description="RRM" evidence="3">
    <location>
        <begin position="134"/>
        <end position="246"/>
    </location>
</feature>
<dbReference type="Gene3D" id="3.30.70.330">
    <property type="match status" value="2"/>
</dbReference>
<evidence type="ECO:0000256" key="1">
    <source>
        <dbReference type="ARBA" id="ARBA00022884"/>
    </source>
</evidence>
<evidence type="ECO:0000256" key="2">
    <source>
        <dbReference type="PROSITE-ProRule" id="PRU00176"/>
    </source>
</evidence>
<dbReference type="EMBL" id="GGYP01004485">
    <property type="protein sequence ID" value="MDE49256.1"/>
    <property type="molecule type" value="Transcribed_RNA"/>
</dbReference>